<name>A0A1J4KR23_9EUKA</name>
<dbReference type="Proteomes" id="UP000179807">
    <property type="component" value="Unassembled WGS sequence"/>
</dbReference>
<organism evidence="2 3">
    <name type="scientific">Tritrichomonas foetus</name>
    <dbReference type="NCBI Taxonomy" id="1144522"/>
    <lineage>
        <taxon>Eukaryota</taxon>
        <taxon>Metamonada</taxon>
        <taxon>Parabasalia</taxon>
        <taxon>Tritrichomonadida</taxon>
        <taxon>Tritrichomonadidae</taxon>
        <taxon>Tritrichomonas</taxon>
    </lineage>
</organism>
<dbReference type="VEuPathDB" id="TrichDB:TRFO_16063"/>
<comment type="caution">
    <text evidence="2">The sequence shown here is derived from an EMBL/GenBank/DDBJ whole genome shotgun (WGS) entry which is preliminary data.</text>
</comment>
<reference evidence="2" key="1">
    <citation type="submission" date="2016-10" db="EMBL/GenBank/DDBJ databases">
        <authorList>
            <person name="Benchimol M."/>
            <person name="Almeida L.G."/>
            <person name="Vasconcelos A.T."/>
            <person name="Perreira-Neves A."/>
            <person name="Rosa I.A."/>
            <person name="Tasca T."/>
            <person name="Bogo M.R."/>
            <person name="de Souza W."/>
        </authorList>
    </citation>
    <scope>NUCLEOTIDE SEQUENCE [LARGE SCALE GENOMIC DNA]</scope>
    <source>
        <strain evidence="2">K</strain>
    </source>
</reference>
<keyword evidence="1" id="KW-0472">Membrane</keyword>
<accession>A0A1J4KR23</accession>
<feature type="transmembrane region" description="Helical" evidence="1">
    <location>
        <begin position="242"/>
        <end position="259"/>
    </location>
</feature>
<sequence length="939" mass="108331">MSKLHHYFPIEESTYANKYKAELQKLHQFEELNFIPLDISKNEFLSIDILFSKIFDDSLYNTGASPQEIGNLLFYAPDSVIDFSKFDFSIQTKMNEICASLKQGLDIETDKEKFLDKIKIVLPLFLRCNFKQMMSTCFTNFSSYVLSAFHEHPFSKAIQIIMFSRMALISKDDLKFNLENSLTRIIPLIKEIEKDQEFSTLLFPIILPRVVKIISSIFPFIFDVMPNEEPTKFHNTVLLNQFFILIATIYPPALSVVNIQTINKFTSRFINGQVEIYPSYEFVREFTHLCIPSHASYNIVLLMNSFALFSYLGIENLSLFQKKIIYSVLIKLARGNRPASRAILRSLINISKYPIYSDAFQVFSNDLNECDSLATTLYAQMSAYNFSSDMTHFEMNHQFTMNFKKMSEELAHINGLQRIITLDTNGLETLFDVVRLTDGILVRDDITLLLFLNNNKYISFLEVYLTKLLENEVPFLDPKFSTPFIHLATQYAVIRAKLAKPSSNYLGMNVELLMRLYNAILLSAPRLSKKKQFFTILSSDAYLERRKFVETIRPFCPKFIKIAIYFINSRLKSLTEALVMLIADLLHFTQIDKNFFNEFRNELVSLFKSLLNTESVLVFNAISSILIDMCDSGTPYDAIQPILTPIISSFSKSVKHWQGDAQFVRTSTKIASVFQTLSATPKGKMALIYLKDPKKFVDTICICLKRDVSVKCELLTFTVCEMLLNLLSPSITVNRDFDFEFRCATEIYDSKSISKILTSLCALIDYEKVSLKINKSAIRTLRFACENPFIVLLLKDIPFKLYFTEMAKNDIINDDDFSALALELASTISKIDSEFADHFIGYSQNRDCLNLPQFLEQEHPGILYDNLNGNKIYKYPKNKLDDVQVRYRQQVGFYYHLKNNRSSSPIPPNITNQYIETIAHDFFNVCGRVKYDVSEKSND</sequence>
<feature type="transmembrane region" description="Helical" evidence="1">
    <location>
        <begin position="201"/>
        <end position="222"/>
    </location>
</feature>
<feature type="transmembrane region" description="Helical" evidence="1">
    <location>
        <begin position="295"/>
        <end position="314"/>
    </location>
</feature>
<evidence type="ECO:0000256" key="1">
    <source>
        <dbReference type="SAM" id="Phobius"/>
    </source>
</evidence>
<proteinExistence type="predicted"/>
<keyword evidence="3" id="KW-1185">Reference proteome</keyword>
<keyword evidence="1" id="KW-0812">Transmembrane</keyword>
<dbReference type="EMBL" id="MLAK01000485">
    <property type="protein sequence ID" value="OHT13737.1"/>
    <property type="molecule type" value="Genomic_DNA"/>
</dbReference>
<evidence type="ECO:0000313" key="2">
    <source>
        <dbReference type="EMBL" id="OHT13737.1"/>
    </source>
</evidence>
<gene>
    <name evidence="2" type="ORF">TRFO_16063</name>
</gene>
<dbReference type="GeneID" id="94833458"/>
<protein>
    <submittedName>
        <fullName evidence="2">Uncharacterized protein</fullName>
    </submittedName>
</protein>
<evidence type="ECO:0000313" key="3">
    <source>
        <dbReference type="Proteomes" id="UP000179807"/>
    </source>
</evidence>
<dbReference type="RefSeq" id="XP_068366873.1">
    <property type="nucleotide sequence ID" value="XM_068498754.1"/>
</dbReference>
<dbReference type="AlphaFoldDB" id="A0A1J4KR23"/>
<keyword evidence="1" id="KW-1133">Transmembrane helix</keyword>